<sequence length="82" mass="8883">MRARALTRATCGGCYSPRAARVGRGQHNEWAGGDRRGFMWMMWILRMAALAQAAAVGFCAKRVHTAGLRGAEACCKQGMRGP</sequence>
<protein>
    <submittedName>
        <fullName evidence="1">Uncharacterized protein</fullName>
    </submittedName>
</protein>
<keyword evidence="2" id="KW-1185">Reference proteome</keyword>
<comment type="caution">
    <text evidence="1">The sequence shown here is derived from an EMBL/GenBank/DDBJ whole genome shotgun (WGS) entry which is preliminary data.</text>
</comment>
<organism evidence="1 2">
    <name type="scientific">Mycena pura</name>
    <dbReference type="NCBI Taxonomy" id="153505"/>
    <lineage>
        <taxon>Eukaryota</taxon>
        <taxon>Fungi</taxon>
        <taxon>Dikarya</taxon>
        <taxon>Basidiomycota</taxon>
        <taxon>Agaricomycotina</taxon>
        <taxon>Agaricomycetes</taxon>
        <taxon>Agaricomycetidae</taxon>
        <taxon>Agaricales</taxon>
        <taxon>Marasmiineae</taxon>
        <taxon>Mycenaceae</taxon>
        <taxon>Mycena</taxon>
    </lineage>
</organism>
<proteinExistence type="predicted"/>
<reference evidence="1" key="1">
    <citation type="submission" date="2023-03" db="EMBL/GenBank/DDBJ databases">
        <title>Massive genome expansion in bonnet fungi (Mycena s.s.) driven by repeated elements and novel gene families across ecological guilds.</title>
        <authorList>
            <consortium name="Lawrence Berkeley National Laboratory"/>
            <person name="Harder C.B."/>
            <person name="Miyauchi S."/>
            <person name="Viragh M."/>
            <person name="Kuo A."/>
            <person name="Thoen E."/>
            <person name="Andreopoulos B."/>
            <person name="Lu D."/>
            <person name="Skrede I."/>
            <person name="Drula E."/>
            <person name="Henrissat B."/>
            <person name="Morin E."/>
            <person name="Kohler A."/>
            <person name="Barry K."/>
            <person name="LaButti K."/>
            <person name="Morin E."/>
            <person name="Salamov A."/>
            <person name="Lipzen A."/>
            <person name="Mereny Z."/>
            <person name="Hegedus B."/>
            <person name="Baldrian P."/>
            <person name="Stursova M."/>
            <person name="Weitz H."/>
            <person name="Taylor A."/>
            <person name="Grigoriev I.V."/>
            <person name="Nagy L.G."/>
            <person name="Martin F."/>
            <person name="Kauserud H."/>
        </authorList>
    </citation>
    <scope>NUCLEOTIDE SEQUENCE</scope>
    <source>
        <strain evidence="1">9144</strain>
    </source>
</reference>
<evidence type="ECO:0000313" key="1">
    <source>
        <dbReference type="EMBL" id="KAJ7187489.1"/>
    </source>
</evidence>
<gene>
    <name evidence="1" type="ORF">GGX14DRAFT_485488</name>
</gene>
<accession>A0AAD6UK84</accession>
<dbReference type="EMBL" id="JARJCW010000197">
    <property type="protein sequence ID" value="KAJ7187489.1"/>
    <property type="molecule type" value="Genomic_DNA"/>
</dbReference>
<dbReference type="Proteomes" id="UP001219525">
    <property type="component" value="Unassembled WGS sequence"/>
</dbReference>
<evidence type="ECO:0000313" key="2">
    <source>
        <dbReference type="Proteomes" id="UP001219525"/>
    </source>
</evidence>
<dbReference type="AlphaFoldDB" id="A0AAD6UK84"/>
<name>A0AAD6UK84_9AGAR</name>